<dbReference type="GO" id="GO:0005975">
    <property type="term" value="P:carbohydrate metabolic process"/>
    <property type="evidence" value="ECO:0007669"/>
    <property type="project" value="InterPro"/>
</dbReference>
<dbReference type="Gene3D" id="3.20.20.80">
    <property type="entry name" value="Glycosidases"/>
    <property type="match status" value="1"/>
</dbReference>
<protein>
    <submittedName>
        <fullName evidence="4">N-acetyl-beta-hexosaminidase</fullName>
    </submittedName>
</protein>
<keyword evidence="2" id="KW-0378">Hydrolase</keyword>
<comment type="similarity">
    <text evidence="1">Belongs to the glycosyl hydrolase 20 family.</text>
</comment>
<reference evidence="4 5" key="1">
    <citation type="submission" date="2017-04" db="EMBL/GenBank/DDBJ databases">
        <title>Novel microbial lineages endemic to geothermal iron-oxide mats fill important gaps in the evolutionary history of Archaea.</title>
        <authorList>
            <person name="Jay Z.J."/>
            <person name="Beam J.P."/>
            <person name="Dlakic M."/>
            <person name="Rusch D.B."/>
            <person name="Kozubal M.A."/>
            <person name="Inskeep W.P."/>
        </authorList>
    </citation>
    <scope>NUCLEOTIDE SEQUENCE [LARGE SCALE GENOMIC DNA]</scope>
    <source>
        <strain evidence="4">BE_D</strain>
    </source>
</reference>
<name>A0A2R6CAQ3_9ARCH</name>
<dbReference type="InterPro" id="IPR017853">
    <property type="entry name" value="GH"/>
</dbReference>
<dbReference type="InterPro" id="IPR038901">
    <property type="entry name" value="HEXDC-like"/>
</dbReference>
<comment type="caution">
    <text evidence="4">The sequence shown here is derived from an EMBL/GenBank/DDBJ whole genome shotgun (WGS) entry which is preliminary data.</text>
</comment>
<evidence type="ECO:0000256" key="2">
    <source>
        <dbReference type="ARBA" id="ARBA00022801"/>
    </source>
</evidence>
<gene>
    <name evidence="4" type="ORF">B9Q04_07965</name>
</gene>
<organism evidence="4 5">
    <name type="scientific">Candidatus Marsarchaeota G2 archaeon BE_D</name>
    <dbReference type="NCBI Taxonomy" id="1978158"/>
    <lineage>
        <taxon>Archaea</taxon>
        <taxon>Candidatus Marsarchaeota</taxon>
        <taxon>Candidatus Marsarchaeota group 2</taxon>
    </lineage>
</organism>
<sequence length="539" mass="60856">MAVGSILIVPETGLEFGSEWFEFDGLSEPPAHLVRDFGVRGGGWRIIVDKGSGSGLSVERGEIRVWGDLNEAYALLLQLMMQRPGYLPRVKLTSEKRFGFRCFHLDIARGGVPKLEAFKRIVRWLFLLGYNALGVYFEDLYPWRSHPDIGVHRGRLSAEEWSELCSYAKQYGIEVIPSLELLGHMENILSLPGYSRFRELWWSRADGSLNASNPEARGFAYELLEDVLATSPSKYVLVGGDETWSLGRGRSLNGGWVFRGPELYLEHYREIIARVKARGKQPIVWGDMLTGVYLEPSEREVWRRVIEDKLWGEVIIANWDYTPQKQEHFERIIDLVGHTNRQLACPGVSNWNRLYPNFDDAIANIEGFLGAAREKGVMGFAVTAWGDDGSECLFSLLDPLILIGMEAAESGSTSKWTEKWMRITGEPREVVQARIAFGKGEVADNLKKALYKHEVTPNQNTPQINLPDTIEGVPLPEDLHFIRECIHVASRTEVEVHPSDYIALANTYAKLWLAERKPQGLKRVLTKLWGSAAAVELGL</sequence>
<evidence type="ECO:0000313" key="4">
    <source>
        <dbReference type="EMBL" id="PSO07985.1"/>
    </source>
</evidence>
<proteinExistence type="inferred from homology"/>
<dbReference type="EMBL" id="NEXF01000153">
    <property type="protein sequence ID" value="PSO07985.1"/>
    <property type="molecule type" value="Genomic_DNA"/>
</dbReference>
<accession>A0A2R6CAQ3</accession>
<dbReference type="AlphaFoldDB" id="A0A2R6CAQ3"/>
<dbReference type="GO" id="GO:0004563">
    <property type="term" value="F:beta-N-acetylhexosaminidase activity"/>
    <property type="evidence" value="ECO:0007669"/>
    <property type="project" value="InterPro"/>
</dbReference>
<dbReference type="Pfam" id="PF00728">
    <property type="entry name" value="Glyco_hydro_20"/>
    <property type="match status" value="1"/>
</dbReference>
<feature type="domain" description="Glycoside hydrolase family 20 catalytic" evidence="3">
    <location>
        <begin position="152"/>
        <end position="305"/>
    </location>
</feature>
<evidence type="ECO:0000313" key="5">
    <source>
        <dbReference type="Proteomes" id="UP000242015"/>
    </source>
</evidence>
<dbReference type="Proteomes" id="UP000242015">
    <property type="component" value="Unassembled WGS sequence"/>
</dbReference>
<evidence type="ECO:0000259" key="3">
    <source>
        <dbReference type="Pfam" id="PF00728"/>
    </source>
</evidence>
<dbReference type="CDD" id="cd06565">
    <property type="entry name" value="GH20_GcnA-like"/>
    <property type="match status" value="1"/>
</dbReference>
<evidence type="ECO:0000256" key="1">
    <source>
        <dbReference type="ARBA" id="ARBA00006285"/>
    </source>
</evidence>
<dbReference type="PANTHER" id="PTHR21040">
    <property type="entry name" value="BCDNA.GH04120"/>
    <property type="match status" value="1"/>
</dbReference>
<dbReference type="PANTHER" id="PTHR21040:SF8">
    <property type="entry name" value="BCDNA.GH04120"/>
    <property type="match status" value="1"/>
</dbReference>
<dbReference type="InterPro" id="IPR025705">
    <property type="entry name" value="Beta_hexosaminidase_sua/sub"/>
</dbReference>
<dbReference type="SUPFAM" id="SSF51445">
    <property type="entry name" value="(Trans)glycosidases"/>
    <property type="match status" value="1"/>
</dbReference>
<dbReference type="PRINTS" id="PR00738">
    <property type="entry name" value="GLHYDRLASE20"/>
</dbReference>
<dbReference type="InterPro" id="IPR015883">
    <property type="entry name" value="Glyco_hydro_20_cat"/>
</dbReference>